<dbReference type="Gene3D" id="2.60.40.60">
    <property type="entry name" value="Cadherins"/>
    <property type="match status" value="1"/>
</dbReference>
<organism evidence="3 4">
    <name type="scientific">Candidatus Falkowbacteria bacterium RIFOXYD2_FULL_34_120</name>
    <dbReference type="NCBI Taxonomy" id="1798007"/>
    <lineage>
        <taxon>Bacteria</taxon>
        <taxon>Candidatus Falkowiibacteriota</taxon>
    </lineage>
</organism>
<evidence type="ECO:0000259" key="2">
    <source>
        <dbReference type="PROSITE" id="PS50268"/>
    </source>
</evidence>
<dbReference type="CDD" id="cd00198">
    <property type="entry name" value="vWFA"/>
    <property type="match status" value="1"/>
</dbReference>
<dbReference type="SUPFAM" id="SSF53300">
    <property type="entry name" value="vWA-like"/>
    <property type="match status" value="1"/>
</dbReference>
<protein>
    <recommendedName>
        <fullName evidence="5">VWFA domain-containing protein</fullName>
    </recommendedName>
</protein>
<comment type="caution">
    <text evidence="3">The sequence shown here is derived from an EMBL/GenBank/DDBJ whole genome shotgun (WGS) entry which is preliminary data.</text>
</comment>
<dbReference type="InterPro" id="IPR015919">
    <property type="entry name" value="Cadherin-like_sf"/>
</dbReference>
<dbReference type="PROSITE" id="PS50234">
    <property type="entry name" value="VWFA"/>
    <property type="match status" value="1"/>
</dbReference>
<dbReference type="InterPro" id="IPR002035">
    <property type="entry name" value="VWF_A"/>
</dbReference>
<feature type="domain" description="Cadherin" evidence="2">
    <location>
        <begin position="369"/>
        <end position="468"/>
    </location>
</feature>
<evidence type="ECO:0000313" key="3">
    <source>
        <dbReference type="EMBL" id="OGF40360.1"/>
    </source>
</evidence>
<dbReference type="InterPro" id="IPR036465">
    <property type="entry name" value="vWFA_dom_sf"/>
</dbReference>
<reference evidence="3 4" key="1">
    <citation type="journal article" date="2016" name="Nat. Commun.">
        <title>Thousands of microbial genomes shed light on interconnected biogeochemical processes in an aquifer system.</title>
        <authorList>
            <person name="Anantharaman K."/>
            <person name="Brown C.T."/>
            <person name="Hug L.A."/>
            <person name="Sharon I."/>
            <person name="Castelle C.J."/>
            <person name="Probst A.J."/>
            <person name="Thomas B.C."/>
            <person name="Singh A."/>
            <person name="Wilkins M.J."/>
            <person name="Karaoz U."/>
            <person name="Brodie E.L."/>
            <person name="Williams K.H."/>
            <person name="Hubbard S.S."/>
            <person name="Banfield J.F."/>
        </authorList>
    </citation>
    <scope>NUCLEOTIDE SEQUENCE [LARGE SCALE GENOMIC DNA]</scope>
</reference>
<dbReference type="InterPro" id="IPR002126">
    <property type="entry name" value="Cadherin-like_dom"/>
</dbReference>
<dbReference type="CDD" id="cd11304">
    <property type="entry name" value="Cadherin_repeat"/>
    <property type="match status" value="1"/>
</dbReference>
<evidence type="ECO:0000313" key="4">
    <source>
        <dbReference type="Proteomes" id="UP000177579"/>
    </source>
</evidence>
<dbReference type="Gene3D" id="3.40.50.410">
    <property type="entry name" value="von Willebrand factor, type A domain"/>
    <property type="match status" value="1"/>
</dbReference>
<dbReference type="EMBL" id="MFGO01000031">
    <property type="protein sequence ID" value="OGF40360.1"/>
    <property type="molecule type" value="Genomic_DNA"/>
</dbReference>
<proteinExistence type="predicted"/>
<gene>
    <name evidence="3" type="ORF">A2531_00745</name>
</gene>
<dbReference type="SMART" id="SM00327">
    <property type="entry name" value="VWA"/>
    <property type="match status" value="1"/>
</dbReference>
<dbReference type="InterPro" id="IPR013783">
    <property type="entry name" value="Ig-like_fold"/>
</dbReference>
<dbReference type="Proteomes" id="UP000177579">
    <property type="component" value="Unassembled WGS sequence"/>
</dbReference>
<name>A0A1F5TN71_9BACT</name>
<dbReference type="Gene3D" id="2.60.40.10">
    <property type="entry name" value="Immunoglobulins"/>
    <property type="match status" value="1"/>
</dbReference>
<dbReference type="Pfam" id="PF13519">
    <property type="entry name" value="VWA_2"/>
    <property type="match status" value="1"/>
</dbReference>
<dbReference type="GO" id="GO:0007156">
    <property type="term" value="P:homophilic cell adhesion via plasma membrane adhesion molecules"/>
    <property type="evidence" value="ECO:0007669"/>
    <property type="project" value="InterPro"/>
</dbReference>
<evidence type="ECO:0008006" key="5">
    <source>
        <dbReference type="Google" id="ProtNLM"/>
    </source>
</evidence>
<accession>A0A1F5TN71</accession>
<evidence type="ECO:0000259" key="1">
    <source>
        <dbReference type="PROSITE" id="PS50234"/>
    </source>
</evidence>
<sequence length="886" mass="94289">MESGYGLCAGGMCVGSGICLTGNTALGSLPIINNANLNGWPGEEFNGFVSAIDPGGGSIVDWKIELVSPINSNEWVNAYDWNWDAGFNNFSIENTAIINQRKIHATATGLASYQGLYQVKISVTNDKGLTGSKILDVNSYSHEIEISSIAETVVIGLPPNTFSFLGLDSSHNSLTDIYFQSASLNGMPITTEAELNSHGFSLSGMDILKTTTPVQRTGDYEIVVYVQDPTSQNIKKNISANITITNDRPNLFAVGDQEIAIGNPVSINILTSDPNGHNIFYFINIAPSGSNLTINNISGLITGTPDLIVHDYNVDVEVRDEYYDNTILPYEASIGVSFLLSVVNHPPVFGPTAINYQNGVTDSGNFNIDNGEIATILVNAIDPDPGHLVTYALLNNFSGAISINPNTGIISGLENLNFQGLSDMNFNIEVEARDQYCAGSPLNQCSVSTSFDLKVNKYCSSNQASPGFVNSIHTEPSVIYNMGSGINDPGAINDLMSAVALPSPNSCSTISGAVDLTASGIKRDRAIVFVFDTSSSMDGRFLIPPPSSPNQPIDLAKAALIDAINDLYNKAITVPQVNFQVGLIEFNDTAINHGVGNIGSLAIRNDFISKVNGFVINDDRGTQTLSALNMAENMLGGIQADDKIIILLSDGLPTDKVYFCSQGCYNVSCPCCGCPCNPNCTGCGSGSGGSSANLDEKFQDSKFRIAITTQTQCSDTGCGVPPTCDTLQDIATGCTTPYSSSGISDYNCDITLDTTTQATALKNSGVEIYTIYYDTGNNFGESIMRSWASDPKVDYAFAGINVAGLLDQVMANVMSSPTNVLINNSINPGFVNNSNILTQTILSWGGISGIFNCANTGVPLFVSFNNGGSIIFENFKIDYCEPLLHP</sequence>
<dbReference type="SUPFAM" id="SSF49313">
    <property type="entry name" value="Cadherin-like"/>
    <property type="match status" value="1"/>
</dbReference>
<dbReference type="AlphaFoldDB" id="A0A1F5TN71"/>
<dbReference type="GO" id="GO:0005509">
    <property type="term" value="F:calcium ion binding"/>
    <property type="evidence" value="ECO:0007669"/>
    <property type="project" value="InterPro"/>
</dbReference>
<dbReference type="GO" id="GO:0016020">
    <property type="term" value="C:membrane"/>
    <property type="evidence" value="ECO:0007669"/>
    <property type="project" value="InterPro"/>
</dbReference>
<feature type="domain" description="VWFA" evidence="1">
    <location>
        <begin position="526"/>
        <end position="813"/>
    </location>
</feature>
<dbReference type="PROSITE" id="PS50268">
    <property type="entry name" value="CADHERIN_2"/>
    <property type="match status" value="1"/>
</dbReference>